<evidence type="ECO:0000313" key="2">
    <source>
        <dbReference type="Proteomes" id="UP000316882"/>
    </source>
</evidence>
<name>A0A4Y3PJS5_BREPA</name>
<reference evidence="1 2" key="1">
    <citation type="submission" date="2019-06" db="EMBL/GenBank/DDBJ databases">
        <title>Whole genome shotgun sequence of Brevibacillus parabrevis NBRC 12334.</title>
        <authorList>
            <person name="Hosoyama A."/>
            <person name="Uohara A."/>
            <person name="Ohji S."/>
            <person name="Ichikawa N."/>
        </authorList>
    </citation>
    <scope>NUCLEOTIDE SEQUENCE [LARGE SCALE GENOMIC DNA]</scope>
    <source>
        <strain evidence="1 2">NBRC 12334</strain>
    </source>
</reference>
<dbReference type="RefSeq" id="WP_141254226.1">
    <property type="nucleotide sequence ID" value="NZ_BJMH01000026.1"/>
</dbReference>
<comment type="caution">
    <text evidence="1">The sequence shown here is derived from an EMBL/GenBank/DDBJ whole genome shotgun (WGS) entry which is preliminary data.</text>
</comment>
<gene>
    <name evidence="1" type="ORF">BPA01_43320</name>
</gene>
<evidence type="ECO:0000313" key="1">
    <source>
        <dbReference type="EMBL" id="GEB34752.1"/>
    </source>
</evidence>
<sequence>MCDESRSHGVGPGRPGNSLSVTIEQTALSAEQVQFRWRWSDSDYADYMVAYVNGQEYRVFNYGETYGFGAIKTLRADTSYDITLHFYKNNVNIAQGELHIVTPHDDTIAPNVNAMLGNHTSTTADFEVWSDEPGTIYYIFVRDADFNVMPNKSLIMAGNDPRIVRSGQLNVTADQRKQVLLDGFTITEPGYWTLYLVSEDSAGNISSIQGAGFSL</sequence>
<dbReference type="EMBL" id="BJMH01000026">
    <property type="protein sequence ID" value="GEB34752.1"/>
    <property type="molecule type" value="Genomic_DNA"/>
</dbReference>
<accession>A0A4Y3PJS5</accession>
<keyword evidence="2" id="KW-1185">Reference proteome</keyword>
<dbReference type="AlphaFoldDB" id="A0A4Y3PJS5"/>
<dbReference type="Proteomes" id="UP000316882">
    <property type="component" value="Unassembled WGS sequence"/>
</dbReference>
<evidence type="ECO:0008006" key="3">
    <source>
        <dbReference type="Google" id="ProtNLM"/>
    </source>
</evidence>
<protein>
    <recommendedName>
        <fullName evidence="3">Fibronectin type-III domain-containing protein</fullName>
    </recommendedName>
</protein>
<organism evidence="1 2">
    <name type="scientific">Brevibacillus parabrevis</name>
    <dbReference type="NCBI Taxonomy" id="54914"/>
    <lineage>
        <taxon>Bacteria</taxon>
        <taxon>Bacillati</taxon>
        <taxon>Bacillota</taxon>
        <taxon>Bacilli</taxon>
        <taxon>Bacillales</taxon>
        <taxon>Paenibacillaceae</taxon>
        <taxon>Brevibacillus</taxon>
    </lineage>
</organism>
<proteinExistence type="predicted"/>